<dbReference type="Pfam" id="PF05016">
    <property type="entry name" value="ParE_toxin"/>
    <property type="match status" value="1"/>
</dbReference>
<dbReference type="Proteomes" id="UP000268230">
    <property type="component" value="Chromosome"/>
</dbReference>
<evidence type="ECO:0000256" key="1">
    <source>
        <dbReference type="ARBA" id="ARBA00006226"/>
    </source>
</evidence>
<evidence type="ECO:0000256" key="2">
    <source>
        <dbReference type="ARBA" id="ARBA00022649"/>
    </source>
</evidence>
<accession>A0A3S8UEQ8</accession>
<organism evidence="3 4">
    <name type="scientific">Pseudomonas entomophila</name>
    <dbReference type="NCBI Taxonomy" id="312306"/>
    <lineage>
        <taxon>Bacteria</taxon>
        <taxon>Pseudomonadati</taxon>
        <taxon>Pseudomonadota</taxon>
        <taxon>Gammaproteobacteria</taxon>
        <taxon>Pseudomonadales</taxon>
        <taxon>Pseudomonadaceae</taxon>
        <taxon>Pseudomonas</taxon>
    </lineage>
</organism>
<dbReference type="PANTHER" id="PTHR33755:SF8">
    <property type="entry name" value="TOXIN PARE2"/>
    <property type="match status" value="1"/>
</dbReference>
<dbReference type="PANTHER" id="PTHR33755">
    <property type="entry name" value="TOXIN PARE1-RELATED"/>
    <property type="match status" value="1"/>
</dbReference>
<comment type="similarity">
    <text evidence="1">Belongs to the RelE toxin family.</text>
</comment>
<reference evidence="3 4" key="1">
    <citation type="submission" date="2018-12" db="EMBL/GenBank/DDBJ databases">
        <authorList>
            <person name="Li S."/>
            <person name="Yang R."/>
            <person name="Chen G."/>
            <person name="Zou L."/>
            <person name="Zhang C."/>
            <person name="Chen Y."/>
            <person name="Liu Z."/>
            <person name="Li Y."/>
            <person name="Yan Y."/>
            <person name="Huang M."/>
            <person name="Chen T."/>
        </authorList>
    </citation>
    <scope>NUCLEOTIDE SEQUENCE [LARGE SCALE GENOMIC DNA]</scope>
    <source>
        <strain evidence="3 4">1257</strain>
    </source>
</reference>
<sequence>MKATAKPVIPRVLAREDVEHAVSYYLAEATEQVAVGFIDALQQGYWHISRHPTSGISRYGHDLDLPGLFCWPLKRYPYLVFYVERDDHIDVWRVLHAKRDIAQWLADDLIH</sequence>
<dbReference type="InterPro" id="IPR035093">
    <property type="entry name" value="RelE/ParE_toxin_dom_sf"/>
</dbReference>
<protein>
    <submittedName>
        <fullName evidence="3">Type II toxin-antitoxin system RelE/ParE family toxin</fullName>
    </submittedName>
</protein>
<dbReference type="KEGG" id="pory:EJA05_03170"/>
<name>A0A3S8UEQ8_9PSED</name>
<evidence type="ECO:0000313" key="3">
    <source>
        <dbReference type="EMBL" id="AZL66796.1"/>
    </source>
</evidence>
<keyword evidence="2" id="KW-1277">Toxin-antitoxin system</keyword>
<dbReference type="InterPro" id="IPR007712">
    <property type="entry name" value="RelE/ParE_toxin"/>
</dbReference>
<dbReference type="InterPro" id="IPR051803">
    <property type="entry name" value="TA_system_RelE-like_toxin"/>
</dbReference>
<dbReference type="Gene3D" id="3.30.2310.20">
    <property type="entry name" value="RelE-like"/>
    <property type="match status" value="1"/>
</dbReference>
<gene>
    <name evidence="3" type="ORF">EJA05_03170</name>
</gene>
<dbReference type="EMBL" id="CP034338">
    <property type="protein sequence ID" value="AZL66796.1"/>
    <property type="molecule type" value="Genomic_DNA"/>
</dbReference>
<evidence type="ECO:0000313" key="4">
    <source>
        <dbReference type="Proteomes" id="UP000268230"/>
    </source>
</evidence>
<dbReference type="OrthoDB" id="276174at2"/>
<proteinExistence type="inferred from homology"/>
<dbReference type="AlphaFoldDB" id="A0A3S8UEQ8"/>